<gene>
    <name evidence="4" type="ORF">H7313_14095</name>
</gene>
<dbReference type="Pfam" id="PF00079">
    <property type="entry name" value="Serpin"/>
    <property type="match status" value="1"/>
</dbReference>
<dbReference type="InterPro" id="IPR042178">
    <property type="entry name" value="Serpin_sf_1"/>
</dbReference>
<organism evidence="4 5">
    <name type="scientific">Gordonibacter massiliensis</name>
    <name type="common">ex Traore et al. 2017</name>
    <dbReference type="NCBI Taxonomy" id="1841863"/>
    <lineage>
        <taxon>Bacteria</taxon>
        <taxon>Bacillati</taxon>
        <taxon>Actinomycetota</taxon>
        <taxon>Coriobacteriia</taxon>
        <taxon>Eggerthellales</taxon>
        <taxon>Eggerthellaceae</taxon>
        <taxon>Gordonibacter</taxon>
    </lineage>
</organism>
<comment type="similarity">
    <text evidence="1">Belongs to the serpin family.</text>
</comment>
<dbReference type="SUPFAM" id="SSF56574">
    <property type="entry name" value="Serpins"/>
    <property type="match status" value="1"/>
</dbReference>
<dbReference type="Gene3D" id="2.30.39.10">
    <property type="entry name" value="Alpha-1-antitrypsin, domain 1"/>
    <property type="match status" value="1"/>
</dbReference>
<evidence type="ECO:0000256" key="2">
    <source>
        <dbReference type="SAM" id="SignalP"/>
    </source>
</evidence>
<dbReference type="InterPro" id="IPR042185">
    <property type="entry name" value="Serpin_sf_2"/>
</dbReference>
<evidence type="ECO:0000313" key="5">
    <source>
        <dbReference type="Proteomes" id="UP000587396"/>
    </source>
</evidence>
<evidence type="ECO:0000313" key="4">
    <source>
        <dbReference type="EMBL" id="MBC2890462.1"/>
    </source>
</evidence>
<name>A0A842JDX2_9ACTN</name>
<dbReference type="PROSITE" id="PS00284">
    <property type="entry name" value="SERPIN"/>
    <property type="match status" value="1"/>
</dbReference>
<dbReference type="InterPro" id="IPR000215">
    <property type="entry name" value="Serpin_fam"/>
</dbReference>
<dbReference type="PANTHER" id="PTHR11461">
    <property type="entry name" value="SERINE PROTEASE INHIBITOR, SERPIN"/>
    <property type="match status" value="1"/>
</dbReference>
<accession>A0A842JDX2</accession>
<dbReference type="InterPro" id="IPR023795">
    <property type="entry name" value="Serpin_CS"/>
</dbReference>
<reference evidence="4 5" key="1">
    <citation type="submission" date="2020-08" db="EMBL/GenBank/DDBJ databases">
        <authorList>
            <person name="Liu C."/>
            <person name="Sun Q."/>
        </authorList>
    </citation>
    <scope>NUCLEOTIDE SEQUENCE [LARGE SCALE GENOMIC DNA]</scope>
    <source>
        <strain evidence="4 5">N22</strain>
    </source>
</reference>
<evidence type="ECO:0000259" key="3">
    <source>
        <dbReference type="SMART" id="SM00093"/>
    </source>
</evidence>
<dbReference type="Gene3D" id="3.30.497.10">
    <property type="entry name" value="Antithrombin, subunit I, domain 2"/>
    <property type="match status" value="1"/>
</dbReference>
<dbReference type="AlphaFoldDB" id="A0A842JDX2"/>
<dbReference type="PANTHER" id="PTHR11461:SF211">
    <property type="entry name" value="GH10112P-RELATED"/>
    <property type="match status" value="1"/>
</dbReference>
<feature type="domain" description="Serpin" evidence="3">
    <location>
        <begin position="76"/>
        <end position="439"/>
    </location>
</feature>
<proteinExistence type="inferred from homology"/>
<keyword evidence="5" id="KW-1185">Reference proteome</keyword>
<dbReference type="PROSITE" id="PS51257">
    <property type="entry name" value="PROKAR_LIPOPROTEIN"/>
    <property type="match status" value="1"/>
</dbReference>
<sequence length="442" mass="46683">MGHPLRKIIVFFAAGALACGLGLAGCSASGDEFDGATRVTQTGYPAKPDPDDFEAQEKLREDNPVDAAFLDELSRFSYRSAAAVLAGDGGSATPGEANENYSPISLYYALAMTRLGAAGDTADEIGAVLGGGDATAAAEQCGHLQNLLMAGSSADIKLANSVWLREGAEYRQGFIDAVAGNFSASLYTARFGTAGANEAMGNWIAEAAEGTIAPQVETQEGMLLSLMSALYFKSEWASPFETGATETGTFHAADGDADASFMEQRLDKPREYRATDAYTRASLGFADGSEMTFVLPAEGVDARALLADAAALEEAFTAEDTDEAYITYRVPKFSFDRSYGLIAALQRMGMSAAFDDRADFSNLSDVDAYVSSVLQESHIGLDENGVEAAAYTKVDIMEMSALPDPTLVGELEFNLDRPFLYEVRSPQGAVLFVGMCGSPVAA</sequence>
<dbReference type="EMBL" id="JACMSE010000013">
    <property type="protein sequence ID" value="MBC2890462.1"/>
    <property type="molecule type" value="Genomic_DNA"/>
</dbReference>
<dbReference type="GO" id="GO:0005615">
    <property type="term" value="C:extracellular space"/>
    <property type="evidence" value="ECO:0007669"/>
    <property type="project" value="InterPro"/>
</dbReference>
<keyword evidence="2" id="KW-0732">Signal</keyword>
<dbReference type="InterPro" id="IPR023796">
    <property type="entry name" value="Serpin_dom"/>
</dbReference>
<protein>
    <submittedName>
        <fullName evidence="4">Serpin family protein</fullName>
    </submittedName>
</protein>
<dbReference type="InterPro" id="IPR036186">
    <property type="entry name" value="Serpin_sf"/>
</dbReference>
<dbReference type="GO" id="GO:0004867">
    <property type="term" value="F:serine-type endopeptidase inhibitor activity"/>
    <property type="evidence" value="ECO:0007669"/>
    <property type="project" value="InterPro"/>
</dbReference>
<comment type="caution">
    <text evidence="4">The sequence shown here is derived from an EMBL/GenBank/DDBJ whole genome shotgun (WGS) entry which is preliminary data.</text>
</comment>
<feature type="chain" id="PRO_5039325600" evidence="2">
    <location>
        <begin position="25"/>
        <end position="442"/>
    </location>
</feature>
<dbReference type="RefSeq" id="WP_185906159.1">
    <property type="nucleotide sequence ID" value="NZ_JACMSE010000013.1"/>
</dbReference>
<feature type="signal peptide" evidence="2">
    <location>
        <begin position="1"/>
        <end position="24"/>
    </location>
</feature>
<evidence type="ECO:0000256" key="1">
    <source>
        <dbReference type="RuleBase" id="RU000411"/>
    </source>
</evidence>
<dbReference type="Proteomes" id="UP000587396">
    <property type="component" value="Unassembled WGS sequence"/>
</dbReference>
<dbReference type="SMART" id="SM00093">
    <property type="entry name" value="SERPIN"/>
    <property type="match status" value="1"/>
</dbReference>